<dbReference type="InterPro" id="IPR036573">
    <property type="entry name" value="CBM_sf_5/12"/>
</dbReference>
<organism evidence="4 5">
    <name type="scientific">Sphaerisporangium siamense</name>
    <dbReference type="NCBI Taxonomy" id="795645"/>
    <lineage>
        <taxon>Bacteria</taxon>
        <taxon>Bacillati</taxon>
        <taxon>Actinomycetota</taxon>
        <taxon>Actinomycetes</taxon>
        <taxon>Streptosporangiales</taxon>
        <taxon>Streptosporangiaceae</taxon>
        <taxon>Sphaerisporangium</taxon>
    </lineage>
</organism>
<dbReference type="GO" id="GO:0030246">
    <property type="term" value="F:carbohydrate binding"/>
    <property type="evidence" value="ECO:0007669"/>
    <property type="project" value="InterPro"/>
</dbReference>
<feature type="domain" description="Chitin-binding type-3" evidence="3">
    <location>
        <begin position="50"/>
        <end position="96"/>
    </location>
</feature>
<dbReference type="SMART" id="SM00495">
    <property type="entry name" value="ChtBD3"/>
    <property type="match status" value="1"/>
</dbReference>
<dbReference type="RefSeq" id="WP_184879215.1">
    <property type="nucleotide sequence ID" value="NZ_BOOV01000038.1"/>
</dbReference>
<comment type="caution">
    <text evidence="4">The sequence shown here is derived from an EMBL/GenBank/DDBJ whole genome shotgun (WGS) entry which is preliminary data.</text>
</comment>
<dbReference type="GO" id="GO:0005576">
    <property type="term" value="C:extracellular region"/>
    <property type="evidence" value="ECO:0007669"/>
    <property type="project" value="InterPro"/>
</dbReference>
<feature type="signal peptide" evidence="2">
    <location>
        <begin position="1"/>
        <end position="24"/>
    </location>
</feature>
<reference evidence="4 5" key="1">
    <citation type="submission" date="2020-08" db="EMBL/GenBank/DDBJ databases">
        <title>Sequencing the genomes of 1000 actinobacteria strains.</title>
        <authorList>
            <person name="Klenk H.-P."/>
        </authorList>
    </citation>
    <scope>NUCLEOTIDE SEQUENCE [LARGE SCALE GENOMIC DNA]</scope>
    <source>
        <strain evidence="4 5">DSM 45784</strain>
    </source>
</reference>
<name>A0A7W7D5X7_9ACTN</name>
<dbReference type="AlphaFoldDB" id="A0A7W7D5X7"/>
<evidence type="ECO:0000313" key="4">
    <source>
        <dbReference type="EMBL" id="MBB4700711.1"/>
    </source>
</evidence>
<dbReference type="Proteomes" id="UP000542210">
    <property type="component" value="Unassembled WGS sequence"/>
</dbReference>
<dbReference type="GO" id="GO:0004553">
    <property type="term" value="F:hydrolase activity, hydrolyzing O-glycosyl compounds"/>
    <property type="evidence" value="ECO:0007669"/>
    <property type="project" value="InterPro"/>
</dbReference>
<proteinExistence type="predicted"/>
<sequence>MRIRSSSVALAAATMLGAGVLSLAAPAAASTTHEPAAASALTAAASTVAADTWAPGTDYTSGSVVTFGGKRYMCVVSHTSLAGWEPPNAPALWLEIP</sequence>
<accession>A0A7W7D5X7</accession>
<dbReference type="Gene3D" id="2.10.10.20">
    <property type="entry name" value="Carbohydrate-binding module superfamily 5/12"/>
    <property type="match status" value="1"/>
</dbReference>
<evidence type="ECO:0000259" key="3">
    <source>
        <dbReference type="SMART" id="SM00495"/>
    </source>
</evidence>
<gene>
    <name evidence="4" type="ORF">BJ982_002255</name>
</gene>
<evidence type="ECO:0000256" key="1">
    <source>
        <dbReference type="ARBA" id="ARBA00022801"/>
    </source>
</evidence>
<dbReference type="EMBL" id="JACHND010000001">
    <property type="protein sequence ID" value="MBB4700711.1"/>
    <property type="molecule type" value="Genomic_DNA"/>
</dbReference>
<keyword evidence="2" id="KW-0732">Signal</keyword>
<keyword evidence="1" id="KW-0378">Hydrolase</keyword>
<dbReference type="Pfam" id="PF02839">
    <property type="entry name" value="CBM_5_12"/>
    <property type="match status" value="1"/>
</dbReference>
<evidence type="ECO:0000313" key="5">
    <source>
        <dbReference type="Proteomes" id="UP000542210"/>
    </source>
</evidence>
<dbReference type="InterPro" id="IPR003610">
    <property type="entry name" value="CBM5/12"/>
</dbReference>
<dbReference type="GO" id="GO:0005975">
    <property type="term" value="P:carbohydrate metabolic process"/>
    <property type="evidence" value="ECO:0007669"/>
    <property type="project" value="InterPro"/>
</dbReference>
<keyword evidence="5" id="KW-1185">Reference proteome</keyword>
<feature type="chain" id="PRO_5039263118" description="Chitin-binding type-3 domain-containing protein" evidence="2">
    <location>
        <begin position="25"/>
        <end position="97"/>
    </location>
</feature>
<evidence type="ECO:0000256" key="2">
    <source>
        <dbReference type="SAM" id="SignalP"/>
    </source>
</evidence>
<dbReference type="SUPFAM" id="SSF51055">
    <property type="entry name" value="Carbohydrate binding domain"/>
    <property type="match status" value="1"/>
</dbReference>
<dbReference type="CDD" id="cd12214">
    <property type="entry name" value="ChiA1_BD"/>
    <property type="match status" value="1"/>
</dbReference>
<protein>
    <recommendedName>
        <fullName evidence="3">Chitin-binding type-3 domain-containing protein</fullName>
    </recommendedName>
</protein>